<proteinExistence type="predicted"/>
<dbReference type="EMBL" id="CAJVPW010077031">
    <property type="protein sequence ID" value="CAG8798470.1"/>
    <property type="molecule type" value="Genomic_DNA"/>
</dbReference>
<reference evidence="1" key="1">
    <citation type="submission" date="2021-06" db="EMBL/GenBank/DDBJ databases">
        <authorList>
            <person name="Kallberg Y."/>
            <person name="Tangrot J."/>
            <person name="Rosling A."/>
        </authorList>
    </citation>
    <scope>NUCLEOTIDE SEQUENCE</scope>
    <source>
        <strain evidence="1">28 12/20/2015</strain>
    </source>
</reference>
<gene>
    <name evidence="1" type="ORF">SPELUC_LOCUS17839</name>
</gene>
<evidence type="ECO:0000313" key="2">
    <source>
        <dbReference type="Proteomes" id="UP000789366"/>
    </source>
</evidence>
<sequence>YVDKNAKQIGGLIEKDIIKAMNMNILTKEGVITVTYDDQTFTVPMYIGKKTDNLQLELSDHE</sequence>
<name>A0ACA9RKK0_9GLOM</name>
<comment type="caution">
    <text evidence="1">The sequence shown here is derived from an EMBL/GenBank/DDBJ whole genome shotgun (WGS) entry which is preliminary data.</text>
</comment>
<organism evidence="1 2">
    <name type="scientific">Cetraspora pellucida</name>
    <dbReference type="NCBI Taxonomy" id="1433469"/>
    <lineage>
        <taxon>Eukaryota</taxon>
        <taxon>Fungi</taxon>
        <taxon>Fungi incertae sedis</taxon>
        <taxon>Mucoromycota</taxon>
        <taxon>Glomeromycotina</taxon>
        <taxon>Glomeromycetes</taxon>
        <taxon>Diversisporales</taxon>
        <taxon>Gigasporaceae</taxon>
        <taxon>Cetraspora</taxon>
    </lineage>
</organism>
<dbReference type="Proteomes" id="UP000789366">
    <property type="component" value="Unassembled WGS sequence"/>
</dbReference>
<accession>A0ACA9RKK0</accession>
<feature type="non-terminal residue" evidence="1">
    <location>
        <position position="1"/>
    </location>
</feature>
<keyword evidence="2" id="KW-1185">Reference proteome</keyword>
<evidence type="ECO:0000313" key="1">
    <source>
        <dbReference type="EMBL" id="CAG8798470.1"/>
    </source>
</evidence>
<protein>
    <submittedName>
        <fullName evidence="1">14865_t:CDS:1</fullName>
    </submittedName>
</protein>